<protein>
    <submittedName>
        <fullName evidence="1">DUF4406 domain-containing protein</fullName>
    </submittedName>
</protein>
<dbReference type="SUPFAM" id="SSF52309">
    <property type="entry name" value="N-(deoxy)ribosyltransferase-like"/>
    <property type="match status" value="1"/>
</dbReference>
<comment type="caution">
    <text evidence="1">The sequence shown here is derived from an EMBL/GenBank/DDBJ whole genome shotgun (WGS) entry which is preliminary data.</text>
</comment>
<dbReference type="RefSeq" id="WP_149309016.1">
    <property type="nucleotide sequence ID" value="NZ_SRSD01000010.1"/>
</dbReference>
<dbReference type="AlphaFoldDB" id="A0A5A9X8D2"/>
<sequence>MRQIVYVAGPYTAPTREGIQANIDKAEAIGKMLLLQGDTPLIPHRITGHWDADPRFSGMTARDWMNDVCLPLLDRCDAIIMCPGWINSPGSLQEHQHAVVTGKLIMYFEDDMPALTP</sequence>
<dbReference type="Pfam" id="PF14359">
    <property type="entry name" value="DUF4406"/>
    <property type="match status" value="1"/>
</dbReference>
<reference evidence="1 2" key="1">
    <citation type="submission" date="2019-04" db="EMBL/GenBank/DDBJ databases">
        <title>Geobacter ruber sp. nov., ferric-reducing bacteria isolated from paddy soil.</title>
        <authorList>
            <person name="Xu Z."/>
            <person name="Masuda Y."/>
            <person name="Itoh H."/>
            <person name="Senoo K."/>
        </authorList>
    </citation>
    <scope>NUCLEOTIDE SEQUENCE [LARGE SCALE GENOMIC DNA]</scope>
    <source>
        <strain evidence="1 2">Red88</strain>
    </source>
</reference>
<organism evidence="1 2">
    <name type="scientific">Oryzomonas rubra</name>
    <dbReference type="NCBI Taxonomy" id="2509454"/>
    <lineage>
        <taxon>Bacteria</taxon>
        <taxon>Pseudomonadati</taxon>
        <taxon>Thermodesulfobacteriota</taxon>
        <taxon>Desulfuromonadia</taxon>
        <taxon>Geobacterales</taxon>
        <taxon>Geobacteraceae</taxon>
        <taxon>Oryzomonas</taxon>
    </lineage>
</organism>
<name>A0A5A9X8D2_9BACT</name>
<proteinExistence type="predicted"/>
<dbReference type="InterPro" id="IPR025518">
    <property type="entry name" value="DUF4406"/>
</dbReference>
<evidence type="ECO:0000313" key="2">
    <source>
        <dbReference type="Proteomes" id="UP000324298"/>
    </source>
</evidence>
<keyword evidence="2" id="KW-1185">Reference proteome</keyword>
<evidence type="ECO:0000313" key="1">
    <source>
        <dbReference type="EMBL" id="KAA0888728.1"/>
    </source>
</evidence>
<dbReference type="EMBL" id="SRSD01000010">
    <property type="protein sequence ID" value="KAA0888728.1"/>
    <property type="molecule type" value="Genomic_DNA"/>
</dbReference>
<dbReference type="Gene3D" id="3.40.50.10400">
    <property type="entry name" value="Hypothetical protein PA1492"/>
    <property type="match status" value="1"/>
</dbReference>
<dbReference type="OrthoDB" id="2376767at2"/>
<gene>
    <name evidence="1" type="ORF">ET418_15215</name>
</gene>
<dbReference type="Proteomes" id="UP000324298">
    <property type="component" value="Unassembled WGS sequence"/>
</dbReference>
<accession>A0A5A9X8D2</accession>